<dbReference type="RefSeq" id="WP_235017181.1">
    <property type="nucleotide sequence ID" value="NZ_FWZX01000024.1"/>
</dbReference>
<dbReference type="Gene3D" id="1.20.1560.10">
    <property type="entry name" value="ABC transporter type 1, transmembrane domain"/>
    <property type="match status" value="1"/>
</dbReference>
<feature type="transmembrane region" description="Helical" evidence="8">
    <location>
        <begin position="172"/>
        <end position="190"/>
    </location>
</feature>
<dbReference type="PROSITE" id="PS50929">
    <property type="entry name" value="ABC_TM1F"/>
    <property type="match status" value="1"/>
</dbReference>
<dbReference type="SMART" id="SM00382">
    <property type="entry name" value="AAA"/>
    <property type="match status" value="1"/>
</dbReference>
<dbReference type="GO" id="GO:0005886">
    <property type="term" value="C:plasma membrane"/>
    <property type="evidence" value="ECO:0007669"/>
    <property type="project" value="UniProtKB-SubCell"/>
</dbReference>
<dbReference type="Proteomes" id="UP000192917">
    <property type="component" value="Unassembled WGS sequence"/>
</dbReference>
<keyword evidence="4" id="KW-0547">Nucleotide-binding</keyword>
<evidence type="ECO:0000313" key="12">
    <source>
        <dbReference type="Proteomes" id="UP000192917"/>
    </source>
</evidence>
<evidence type="ECO:0000259" key="9">
    <source>
        <dbReference type="PROSITE" id="PS50893"/>
    </source>
</evidence>
<dbReference type="SUPFAM" id="SSF52540">
    <property type="entry name" value="P-loop containing nucleoside triphosphate hydrolases"/>
    <property type="match status" value="1"/>
</dbReference>
<keyword evidence="2" id="KW-0813">Transport</keyword>
<dbReference type="FunFam" id="3.40.50.300:FF:000287">
    <property type="entry name" value="Multidrug ABC transporter ATP-binding protein"/>
    <property type="match status" value="1"/>
</dbReference>
<dbReference type="InterPro" id="IPR027417">
    <property type="entry name" value="P-loop_NTPase"/>
</dbReference>
<proteinExistence type="predicted"/>
<dbReference type="InterPro" id="IPR003439">
    <property type="entry name" value="ABC_transporter-like_ATP-bd"/>
</dbReference>
<feature type="transmembrane region" description="Helical" evidence="8">
    <location>
        <begin position="70"/>
        <end position="88"/>
    </location>
</feature>
<evidence type="ECO:0000256" key="3">
    <source>
        <dbReference type="ARBA" id="ARBA00022692"/>
    </source>
</evidence>
<dbReference type="InterPro" id="IPR039421">
    <property type="entry name" value="Type_1_exporter"/>
</dbReference>
<dbReference type="STRING" id="560819.SAMN05428998_1247"/>
<name>A0A1Y6CG69_9PROT</name>
<sequence>MSEKHKAKVRWDESTRVLVGRLWREHVRRYRGRIAVAIVFMALVAGCTGAMAQLMDPIISYVFSEKNADLLWAIAGAALVVFTVRGFAAYGESVLMSQVGFRVVADLRQRLYERLIRADVAFFNEMPPGQLGARFVNDVQQLQNTVSHVFTGLGRDFLTALALVAVMFYQNWILALIAFVAFPTAILPVLRIGKRMRRVSGNTQHQIGLLSTLLDETFHGARHVKAYGMEGYESERARARIDEVYALQLKGSRVRNVTQPLLEVLGGLAVIGVILYGGNLVIAGDQGPGSFAAFITAVLLAFEPAKRVAKLNNNLQEGLAAAQRVFELIDYQPEIVDRPGARPLALDGGAVRLEGVRFAYDGAPEAALDGLDLEARAGQTVALVGPSGAGKSTVLNLVPRFYDVTAGRVLVDGQDVRDVTLASLRRAVAYVSQEVMLFDDTVRANIAYGRMEASEAELVAAAEAAGADGFIRELPQGYDTPVGPRGSKLSGGQRQRIAIARAMLKNAPILLLDEATSALDSESERHVQQALGKLKEGRTTLVIAHRLSTVVDADLIHVLDRGRVIESGSHAELLARGGAYARLYALQFADEPAPQGEARPVAVAGE</sequence>
<keyword evidence="5 11" id="KW-0067">ATP-binding</keyword>
<dbReference type="Pfam" id="PF00005">
    <property type="entry name" value="ABC_tran"/>
    <property type="match status" value="1"/>
</dbReference>
<dbReference type="Gene3D" id="3.40.50.300">
    <property type="entry name" value="P-loop containing nucleotide triphosphate hydrolases"/>
    <property type="match status" value="1"/>
</dbReference>
<evidence type="ECO:0000256" key="1">
    <source>
        <dbReference type="ARBA" id="ARBA00004651"/>
    </source>
</evidence>
<evidence type="ECO:0000256" key="5">
    <source>
        <dbReference type="ARBA" id="ARBA00022840"/>
    </source>
</evidence>
<accession>A0A1Y6CG69</accession>
<dbReference type="CDD" id="cd18552">
    <property type="entry name" value="ABC_6TM_MsbA_like"/>
    <property type="match status" value="1"/>
</dbReference>
<evidence type="ECO:0000256" key="8">
    <source>
        <dbReference type="SAM" id="Phobius"/>
    </source>
</evidence>
<dbReference type="InterPro" id="IPR003593">
    <property type="entry name" value="AAA+_ATPase"/>
</dbReference>
<keyword evidence="12" id="KW-1185">Reference proteome</keyword>
<dbReference type="PROSITE" id="PS00211">
    <property type="entry name" value="ABC_TRANSPORTER_1"/>
    <property type="match status" value="1"/>
</dbReference>
<dbReference type="PANTHER" id="PTHR43394">
    <property type="entry name" value="ATP-DEPENDENT PERMEASE MDL1, MITOCHONDRIAL"/>
    <property type="match status" value="1"/>
</dbReference>
<feature type="transmembrane region" description="Helical" evidence="8">
    <location>
        <begin position="149"/>
        <end position="166"/>
    </location>
</feature>
<protein>
    <submittedName>
        <fullName evidence="11">ATP-binding cassette, subfamily B, MsbA</fullName>
    </submittedName>
</protein>
<evidence type="ECO:0000259" key="10">
    <source>
        <dbReference type="PROSITE" id="PS50929"/>
    </source>
</evidence>
<gene>
    <name evidence="11" type="ORF">SAMN05428998_1247</name>
</gene>
<comment type="subcellular location">
    <subcellularLocation>
        <location evidence="1">Cell membrane</location>
        <topology evidence="1">Multi-pass membrane protein</topology>
    </subcellularLocation>
</comment>
<keyword evidence="3 8" id="KW-0812">Transmembrane</keyword>
<feature type="domain" description="ABC transporter" evidence="9">
    <location>
        <begin position="351"/>
        <end position="586"/>
    </location>
</feature>
<dbReference type="SUPFAM" id="SSF90123">
    <property type="entry name" value="ABC transporter transmembrane region"/>
    <property type="match status" value="1"/>
</dbReference>
<evidence type="ECO:0000256" key="6">
    <source>
        <dbReference type="ARBA" id="ARBA00022989"/>
    </source>
</evidence>
<dbReference type="PROSITE" id="PS50893">
    <property type="entry name" value="ABC_TRANSPORTER_2"/>
    <property type="match status" value="1"/>
</dbReference>
<keyword evidence="7 8" id="KW-0472">Membrane</keyword>
<reference evidence="11 12" key="1">
    <citation type="submission" date="2017-04" db="EMBL/GenBank/DDBJ databases">
        <authorList>
            <person name="Afonso C.L."/>
            <person name="Miller P.J."/>
            <person name="Scott M.A."/>
            <person name="Spackman E."/>
            <person name="Goraichik I."/>
            <person name="Dimitrov K.M."/>
            <person name="Suarez D.L."/>
            <person name="Swayne D.E."/>
        </authorList>
    </citation>
    <scope>NUCLEOTIDE SEQUENCE [LARGE SCALE GENOMIC DNA]</scope>
    <source>
        <strain evidence="11 12">USBA 355</strain>
    </source>
</reference>
<dbReference type="InterPro" id="IPR011527">
    <property type="entry name" value="ABC1_TM_dom"/>
</dbReference>
<evidence type="ECO:0000256" key="7">
    <source>
        <dbReference type="ARBA" id="ARBA00023136"/>
    </source>
</evidence>
<evidence type="ECO:0000256" key="4">
    <source>
        <dbReference type="ARBA" id="ARBA00022741"/>
    </source>
</evidence>
<feature type="transmembrane region" description="Helical" evidence="8">
    <location>
        <begin position="34"/>
        <end position="55"/>
    </location>
</feature>
<keyword evidence="6 8" id="KW-1133">Transmembrane helix</keyword>
<evidence type="ECO:0000313" key="11">
    <source>
        <dbReference type="EMBL" id="SMF62339.1"/>
    </source>
</evidence>
<dbReference type="InterPro" id="IPR036640">
    <property type="entry name" value="ABC1_TM_sf"/>
</dbReference>
<dbReference type="EMBL" id="FWZX01000024">
    <property type="protein sequence ID" value="SMF62339.1"/>
    <property type="molecule type" value="Genomic_DNA"/>
</dbReference>
<dbReference type="GO" id="GO:0005524">
    <property type="term" value="F:ATP binding"/>
    <property type="evidence" value="ECO:0007669"/>
    <property type="project" value="UniProtKB-KW"/>
</dbReference>
<feature type="transmembrane region" description="Helical" evidence="8">
    <location>
        <begin position="261"/>
        <end position="282"/>
    </location>
</feature>
<dbReference type="AlphaFoldDB" id="A0A1Y6CG69"/>
<dbReference type="GO" id="GO:0016887">
    <property type="term" value="F:ATP hydrolysis activity"/>
    <property type="evidence" value="ECO:0007669"/>
    <property type="project" value="InterPro"/>
</dbReference>
<dbReference type="Pfam" id="PF00664">
    <property type="entry name" value="ABC_membrane"/>
    <property type="match status" value="1"/>
</dbReference>
<dbReference type="GO" id="GO:0090374">
    <property type="term" value="P:oligopeptide export from mitochondrion"/>
    <property type="evidence" value="ECO:0007669"/>
    <property type="project" value="TreeGrafter"/>
</dbReference>
<feature type="domain" description="ABC transmembrane type-1" evidence="10">
    <location>
        <begin position="35"/>
        <end position="317"/>
    </location>
</feature>
<dbReference type="GO" id="GO:0015421">
    <property type="term" value="F:ABC-type oligopeptide transporter activity"/>
    <property type="evidence" value="ECO:0007669"/>
    <property type="project" value="TreeGrafter"/>
</dbReference>
<organism evidence="11 12">
    <name type="scientific">Tistlia consotensis USBA 355</name>
    <dbReference type="NCBI Taxonomy" id="560819"/>
    <lineage>
        <taxon>Bacteria</taxon>
        <taxon>Pseudomonadati</taxon>
        <taxon>Pseudomonadota</taxon>
        <taxon>Alphaproteobacteria</taxon>
        <taxon>Rhodospirillales</taxon>
        <taxon>Rhodovibrionaceae</taxon>
        <taxon>Tistlia</taxon>
    </lineage>
</organism>
<dbReference type="InterPro" id="IPR017871">
    <property type="entry name" value="ABC_transporter-like_CS"/>
</dbReference>
<dbReference type="PANTHER" id="PTHR43394:SF1">
    <property type="entry name" value="ATP-BINDING CASSETTE SUB-FAMILY B MEMBER 10, MITOCHONDRIAL"/>
    <property type="match status" value="1"/>
</dbReference>
<evidence type="ECO:0000256" key="2">
    <source>
        <dbReference type="ARBA" id="ARBA00022448"/>
    </source>
</evidence>